<name>A0A2M7AS82_9BACT</name>
<dbReference type="InterPro" id="IPR026569">
    <property type="entry name" value="Ribosomal_bL28"/>
</dbReference>
<feature type="region of interest" description="Disordered" evidence="5">
    <location>
        <begin position="1"/>
        <end position="25"/>
    </location>
</feature>
<sequence length="66" mass="7372">MRKCNLCGKGTKIGRNRSHAQNRTPRTFKANIQKVTLGFGKDKISGSFCSKCLKKMKGEIKKTALK</sequence>
<dbReference type="GO" id="GO:1990904">
    <property type="term" value="C:ribonucleoprotein complex"/>
    <property type="evidence" value="ECO:0007669"/>
    <property type="project" value="UniProtKB-KW"/>
</dbReference>
<dbReference type="InterPro" id="IPR037147">
    <property type="entry name" value="Ribosomal_bL28_sf"/>
</dbReference>
<dbReference type="InterPro" id="IPR001383">
    <property type="entry name" value="Ribosomal_bL28_bact-type"/>
</dbReference>
<proteinExistence type="inferred from homology"/>
<dbReference type="Proteomes" id="UP000231407">
    <property type="component" value="Unassembled WGS sequence"/>
</dbReference>
<dbReference type="NCBIfam" id="TIGR00009">
    <property type="entry name" value="L28"/>
    <property type="match status" value="1"/>
</dbReference>
<evidence type="ECO:0000256" key="1">
    <source>
        <dbReference type="ARBA" id="ARBA00008760"/>
    </source>
</evidence>
<dbReference type="Gene3D" id="2.30.170.40">
    <property type="entry name" value="Ribosomal protein L28/L24"/>
    <property type="match status" value="1"/>
</dbReference>
<gene>
    <name evidence="6" type="primary">rpmB</name>
    <name evidence="6" type="ORF">COS78_02080</name>
</gene>
<accession>A0A2M7AS82</accession>
<dbReference type="GO" id="GO:0006412">
    <property type="term" value="P:translation"/>
    <property type="evidence" value="ECO:0007669"/>
    <property type="project" value="InterPro"/>
</dbReference>
<dbReference type="SUPFAM" id="SSF143800">
    <property type="entry name" value="L28p-like"/>
    <property type="match status" value="1"/>
</dbReference>
<reference evidence="7" key="1">
    <citation type="submission" date="2017-09" db="EMBL/GenBank/DDBJ databases">
        <title>Depth-based differentiation of microbial function through sediment-hosted aquifers and enrichment of novel symbionts in the deep terrestrial subsurface.</title>
        <authorList>
            <person name="Probst A.J."/>
            <person name="Ladd B."/>
            <person name="Jarett J.K."/>
            <person name="Geller-Mcgrath D.E."/>
            <person name="Sieber C.M.K."/>
            <person name="Emerson J.B."/>
            <person name="Anantharaman K."/>
            <person name="Thomas B.C."/>
            <person name="Malmstrom R."/>
            <person name="Stieglmeier M."/>
            <person name="Klingl A."/>
            <person name="Woyke T."/>
            <person name="Ryan C.M."/>
            <person name="Banfield J.F."/>
        </authorList>
    </citation>
    <scope>NUCLEOTIDE SEQUENCE [LARGE SCALE GENOMIC DNA]</scope>
</reference>
<dbReference type="Pfam" id="PF00830">
    <property type="entry name" value="Ribosomal_L28"/>
    <property type="match status" value="1"/>
</dbReference>
<dbReference type="PANTHER" id="PTHR39080">
    <property type="entry name" value="50S RIBOSOMAL PROTEIN L28"/>
    <property type="match status" value="1"/>
</dbReference>
<comment type="similarity">
    <text evidence="1">Belongs to the bacterial ribosomal protein bL28 family.</text>
</comment>
<evidence type="ECO:0000313" key="6">
    <source>
        <dbReference type="EMBL" id="PIU73471.1"/>
    </source>
</evidence>
<evidence type="ECO:0000256" key="2">
    <source>
        <dbReference type="ARBA" id="ARBA00022980"/>
    </source>
</evidence>
<dbReference type="EMBL" id="PEWA01000024">
    <property type="protein sequence ID" value="PIU73471.1"/>
    <property type="molecule type" value="Genomic_DNA"/>
</dbReference>
<organism evidence="6 7">
    <name type="scientific">Candidatus Shapirobacteria bacterium CG06_land_8_20_14_3_00_40_12</name>
    <dbReference type="NCBI Taxonomy" id="1974881"/>
    <lineage>
        <taxon>Bacteria</taxon>
        <taxon>Candidatus Shapironibacteriota</taxon>
    </lineage>
</organism>
<dbReference type="PANTHER" id="PTHR39080:SF1">
    <property type="entry name" value="LARGE RIBOSOMAL SUBUNIT PROTEIN BL28A"/>
    <property type="match status" value="1"/>
</dbReference>
<dbReference type="InterPro" id="IPR050096">
    <property type="entry name" value="Bacterial_rp_bL28"/>
</dbReference>
<dbReference type="GO" id="GO:0005840">
    <property type="term" value="C:ribosome"/>
    <property type="evidence" value="ECO:0007669"/>
    <property type="project" value="UniProtKB-KW"/>
</dbReference>
<dbReference type="InterPro" id="IPR034704">
    <property type="entry name" value="Ribosomal_bL28/bL31-like_sf"/>
</dbReference>
<evidence type="ECO:0000256" key="5">
    <source>
        <dbReference type="SAM" id="MobiDB-lite"/>
    </source>
</evidence>
<evidence type="ECO:0000256" key="4">
    <source>
        <dbReference type="ARBA" id="ARBA00035174"/>
    </source>
</evidence>
<keyword evidence="2 6" id="KW-0689">Ribosomal protein</keyword>
<dbReference type="GO" id="GO:0003735">
    <property type="term" value="F:structural constituent of ribosome"/>
    <property type="evidence" value="ECO:0007669"/>
    <property type="project" value="InterPro"/>
</dbReference>
<dbReference type="AlphaFoldDB" id="A0A2M7AS82"/>
<evidence type="ECO:0000313" key="7">
    <source>
        <dbReference type="Proteomes" id="UP000231407"/>
    </source>
</evidence>
<evidence type="ECO:0000256" key="3">
    <source>
        <dbReference type="ARBA" id="ARBA00023274"/>
    </source>
</evidence>
<comment type="caution">
    <text evidence="6">The sequence shown here is derived from an EMBL/GenBank/DDBJ whole genome shotgun (WGS) entry which is preliminary data.</text>
</comment>
<keyword evidence="3" id="KW-0687">Ribonucleoprotein</keyword>
<protein>
    <recommendedName>
        <fullName evidence="4">Large ribosomal subunit protein bL28</fullName>
    </recommendedName>
</protein>